<protein>
    <submittedName>
        <fullName evidence="2">Retrovirus-related Pol polyprotein from transposon opus</fullName>
    </submittedName>
</protein>
<dbReference type="EMBL" id="LSMT01000651">
    <property type="protein sequence ID" value="PFX15419.1"/>
    <property type="molecule type" value="Genomic_DNA"/>
</dbReference>
<dbReference type="InterPro" id="IPR043502">
    <property type="entry name" value="DNA/RNA_pol_sf"/>
</dbReference>
<dbReference type="PANTHER" id="PTHR37984:SF11">
    <property type="entry name" value="INTEGRASE CATALYTIC DOMAIN-CONTAINING PROTEIN"/>
    <property type="match status" value="1"/>
</dbReference>
<proteinExistence type="predicted"/>
<feature type="domain" description="Reverse transcriptase" evidence="1">
    <location>
        <begin position="1"/>
        <end position="146"/>
    </location>
</feature>
<dbReference type="PANTHER" id="PTHR37984">
    <property type="entry name" value="PROTEIN CBG26694"/>
    <property type="match status" value="1"/>
</dbReference>
<dbReference type="CDD" id="cd01647">
    <property type="entry name" value="RT_LTR"/>
    <property type="match status" value="1"/>
</dbReference>
<evidence type="ECO:0000313" key="2">
    <source>
        <dbReference type="EMBL" id="PFX15419.1"/>
    </source>
</evidence>
<keyword evidence="3" id="KW-1185">Reference proteome</keyword>
<dbReference type="InterPro" id="IPR050951">
    <property type="entry name" value="Retrovirus_Pol_polyprotein"/>
</dbReference>
<dbReference type="InterPro" id="IPR000477">
    <property type="entry name" value="RT_dom"/>
</dbReference>
<dbReference type="PROSITE" id="PS50878">
    <property type="entry name" value="RT_POL"/>
    <property type="match status" value="1"/>
</dbReference>
<dbReference type="InterPro" id="IPR043128">
    <property type="entry name" value="Rev_trsase/Diguanyl_cyclase"/>
</dbReference>
<dbReference type="OrthoDB" id="5972177at2759"/>
<sequence length="476" mass="54959">MLHANEAVIRERHPIPTLEETLEALNEAAVFSKLDLQWGYHEVELHPESRVLTTFTTHKGLKRYKRLIFGLSSAPEMYQYVIQQTLQGIPGVWNISDDIIVFGSDQDSHDRNLELTLARLENKGLTLNREKCIFSVPELVFFGFKISADGIAADNKRVEVYPISRRKSNSNAIEDIEDGLLYQKHFGNDGYFKRAPAEKKKCEIDISFLINTDGVTLFRSSKFSIWPVYLVVNELPPNCRFARHNKIFLGLWFGFNKPDFLTFLQPLTQEFQEIYPKEADEITEYLKSGSILYFKSPDELVGFSNKIFMKEIKVFYPVCGVWYEDLVHLNQPGVSVSPDSNVGLQKKMGDTVDSRVEVWKKEIEVNKSTLGVCKEVFNKQQVPDDPGAESNRDCHIQIFRESLQGYNIFSEESFSLLMKMMDEEQKKKGELFHSNKHLESVIKDLEIAKLPLYKEVIKLFNANYRLRALTRETIEV</sequence>
<dbReference type="Gene3D" id="3.10.10.10">
    <property type="entry name" value="HIV Type 1 Reverse Transcriptase, subunit A, domain 1"/>
    <property type="match status" value="1"/>
</dbReference>
<evidence type="ECO:0000259" key="1">
    <source>
        <dbReference type="PROSITE" id="PS50878"/>
    </source>
</evidence>
<dbReference type="Proteomes" id="UP000225706">
    <property type="component" value="Unassembled WGS sequence"/>
</dbReference>
<gene>
    <name evidence="2" type="primary">pol</name>
    <name evidence="2" type="ORF">AWC38_SpisGene20364</name>
</gene>
<dbReference type="Pfam" id="PF00078">
    <property type="entry name" value="RVT_1"/>
    <property type="match status" value="1"/>
</dbReference>
<reference evidence="3" key="1">
    <citation type="journal article" date="2017" name="bioRxiv">
        <title>Comparative analysis of the genomes of Stylophora pistillata and Acropora digitifera provides evidence for extensive differences between species of corals.</title>
        <authorList>
            <person name="Voolstra C.R."/>
            <person name="Li Y."/>
            <person name="Liew Y.J."/>
            <person name="Baumgarten S."/>
            <person name="Zoccola D."/>
            <person name="Flot J.-F."/>
            <person name="Tambutte S."/>
            <person name="Allemand D."/>
            <person name="Aranda M."/>
        </authorList>
    </citation>
    <scope>NUCLEOTIDE SEQUENCE [LARGE SCALE GENOMIC DNA]</scope>
</reference>
<organism evidence="2 3">
    <name type="scientific">Stylophora pistillata</name>
    <name type="common">Smooth cauliflower coral</name>
    <dbReference type="NCBI Taxonomy" id="50429"/>
    <lineage>
        <taxon>Eukaryota</taxon>
        <taxon>Metazoa</taxon>
        <taxon>Cnidaria</taxon>
        <taxon>Anthozoa</taxon>
        <taxon>Hexacorallia</taxon>
        <taxon>Scleractinia</taxon>
        <taxon>Astrocoeniina</taxon>
        <taxon>Pocilloporidae</taxon>
        <taxon>Stylophora</taxon>
    </lineage>
</organism>
<dbReference type="STRING" id="50429.A0A2B4RF45"/>
<dbReference type="Gene3D" id="3.30.70.270">
    <property type="match status" value="1"/>
</dbReference>
<comment type="caution">
    <text evidence="2">The sequence shown here is derived from an EMBL/GenBank/DDBJ whole genome shotgun (WGS) entry which is preliminary data.</text>
</comment>
<dbReference type="AlphaFoldDB" id="A0A2B4RF45"/>
<evidence type="ECO:0000313" key="3">
    <source>
        <dbReference type="Proteomes" id="UP000225706"/>
    </source>
</evidence>
<name>A0A2B4RF45_STYPI</name>
<dbReference type="SUPFAM" id="SSF56672">
    <property type="entry name" value="DNA/RNA polymerases"/>
    <property type="match status" value="1"/>
</dbReference>
<accession>A0A2B4RF45</accession>